<dbReference type="Proteomes" id="UP000027120">
    <property type="component" value="Unassembled WGS sequence"/>
</dbReference>
<comment type="similarity">
    <text evidence="2 3">Belongs to the small heat shock protein (HSP20) family.</text>
</comment>
<feature type="compositionally biased region" description="Basic and acidic residues" evidence="4">
    <location>
        <begin position="61"/>
        <end position="79"/>
    </location>
</feature>
<evidence type="ECO:0000313" key="7">
    <source>
        <dbReference type="Proteomes" id="UP000027120"/>
    </source>
</evidence>
<reference evidence="6 7" key="1">
    <citation type="submission" date="2014-04" db="EMBL/GenBank/DDBJ databases">
        <authorList>
            <consortium name="International Citrus Genome Consortium"/>
            <person name="Gmitter F."/>
            <person name="Chen C."/>
            <person name="Farmerie W."/>
            <person name="Harkins T."/>
            <person name="Desany B."/>
            <person name="Mohiuddin M."/>
            <person name="Kodira C."/>
            <person name="Borodovsky M."/>
            <person name="Lomsadze A."/>
            <person name="Burns P."/>
            <person name="Jenkins J."/>
            <person name="Prochnik S."/>
            <person name="Shu S."/>
            <person name="Chapman J."/>
            <person name="Pitluck S."/>
            <person name="Schmutz J."/>
            <person name="Rokhsar D."/>
        </authorList>
    </citation>
    <scope>NUCLEOTIDE SEQUENCE</scope>
</reference>
<gene>
    <name evidence="6" type="ORF">CISIN_1g044552mg</name>
</gene>
<dbReference type="GO" id="GO:0051082">
    <property type="term" value="F:unfolded protein binding"/>
    <property type="evidence" value="ECO:0000318"/>
    <property type="project" value="GO_Central"/>
</dbReference>
<dbReference type="PaxDb" id="2711-XP_006493735.1"/>
<dbReference type="eggNOG" id="KOG0710">
    <property type="taxonomic scope" value="Eukaryota"/>
</dbReference>
<evidence type="ECO:0000256" key="4">
    <source>
        <dbReference type="SAM" id="MobiDB-lite"/>
    </source>
</evidence>
<dbReference type="Gene3D" id="2.60.40.790">
    <property type="match status" value="1"/>
</dbReference>
<dbReference type="GO" id="GO:0009651">
    <property type="term" value="P:response to salt stress"/>
    <property type="evidence" value="ECO:0000318"/>
    <property type="project" value="GO_Central"/>
</dbReference>
<name>A0A067F289_CITSI</name>
<dbReference type="InterPro" id="IPR008978">
    <property type="entry name" value="HSP20-like_chaperone"/>
</dbReference>
<dbReference type="InterPro" id="IPR031107">
    <property type="entry name" value="Small_HSP"/>
</dbReference>
<dbReference type="CDD" id="cd06472">
    <property type="entry name" value="ACD_ScHsp26_like"/>
    <property type="match status" value="1"/>
</dbReference>
<dbReference type="Pfam" id="PF00011">
    <property type="entry name" value="HSP20"/>
    <property type="match status" value="1"/>
</dbReference>
<dbReference type="InterPro" id="IPR002068">
    <property type="entry name" value="A-crystallin/Hsp20_dom"/>
</dbReference>
<protein>
    <recommendedName>
        <fullName evidence="5">SHSP domain-containing protein</fullName>
    </recommendedName>
</protein>
<feature type="domain" description="SHSP" evidence="5">
    <location>
        <begin position="13"/>
        <end position="136"/>
    </location>
</feature>
<evidence type="ECO:0000259" key="5">
    <source>
        <dbReference type="PROSITE" id="PS01031"/>
    </source>
</evidence>
<dbReference type="AlphaFoldDB" id="A0A067F289"/>
<dbReference type="GO" id="GO:0051259">
    <property type="term" value="P:protein complex oligomerization"/>
    <property type="evidence" value="ECO:0000318"/>
    <property type="project" value="GO_Central"/>
</dbReference>
<evidence type="ECO:0000256" key="3">
    <source>
        <dbReference type="RuleBase" id="RU003616"/>
    </source>
</evidence>
<proteinExistence type="inferred from homology"/>
<dbReference type="EMBL" id="KK784924">
    <property type="protein sequence ID" value="KDO61514.1"/>
    <property type="molecule type" value="Genomic_DNA"/>
</dbReference>
<keyword evidence="7" id="KW-1185">Reference proteome</keyword>
<dbReference type="GO" id="GO:0009408">
    <property type="term" value="P:response to heat"/>
    <property type="evidence" value="ECO:0000318"/>
    <property type="project" value="GO_Central"/>
</dbReference>
<dbReference type="GO" id="GO:0006457">
    <property type="term" value="P:protein folding"/>
    <property type="evidence" value="ECO:0000318"/>
    <property type="project" value="GO_Central"/>
</dbReference>
<organism evidence="6 7">
    <name type="scientific">Citrus sinensis</name>
    <name type="common">Sweet orange</name>
    <name type="synonym">Citrus aurantium var. sinensis</name>
    <dbReference type="NCBI Taxonomy" id="2711"/>
    <lineage>
        <taxon>Eukaryota</taxon>
        <taxon>Viridiplantae</taxon>
        <taxon>Streptophyta</taxon>
        <taxon>Embryophyta</taxon>
        <taxon>Tracheophyta</taxon>
        <taxon>Spermatophyta</taxon>
        <taxon>Magnoliopsida</taxon>
        <taxon>eudicotyledons</taxon>
        <taxon>Gunneridae</taxon>
        <taxon>Pentapetalae</taxon>
        <taxon>rosids</taxon>
        <taxon>malvids</taxon>
        <taxon>Sapindales</taxon>
        <taxon>Rutaceae</taxon>
        <taxon>Aurantioideae</taxon>
        <taxon>Citrus</taxon>
    </lineage>
</organism>
<evidence type="ECO:0000313" key="6">
    <source>
        <dbReference type="EMBL" id="KDO61514.1"/>
    </source>
</evidence>
<dbReference type="SMR" id="A0A067F289"/>
<evidence type="ECO:0000256" key="1">
    <source>
        <dbReference type="ARBA" id="ARBA00023016"/>
    </source>
</evidence>
<dbReference type="PROSITE" id="PS01031">
    <property type="entry name" value="SHSP"/>
    <property type="match status" value="1"/>
</dbReference>
<keyword evidence="1" id="KW-0346">Stress response</keyword>
<dbReference type="SUPFAM" id="SSF49764">
    <property type="entry name" value="HSP20-like chaperones"/>
    <property type="match status" value="1"/>
</dbReference>
<dbReference type="STRING" id="2711.A0A067F289"/>
<accession>A0A067F289</accession>
<dbReference type="KEGG" id="cit:102621754"/>
<dbReference type="PANTHER" id="PTHR11527">
    <property type="entry name" value="HEAT-SHOCK PROTEIN 20 FAMILY MEMBER"/>
    <property type="match status" value="1"/>
</dbReference>
<feature type="region of interest" description="Disordered" evidence="4">
    <location>
        <begin position="61"/>
        <end position="85"/>
    </location>
</feature>
<evidence type="ECO:0000256" key="2">
    <source>
        <dbReference type="PROSITE-ProRule" id="PRU00285"/>
    </source>
</evidence>
<feature type="region of interest" description="Disordered" evidence="4">
    <location>
        <begin position="120"/>
        <end position="153"/>
    </location>
</feature>
<sequence>MSLLPVGISSLVHPYGGIDTQMDWKETPHAHVFEIDLPGLAKEDVTLQVHGDRILHISAERKEEPEDKGDKWHCRERPHGGSFTRQFRLPDDVKVDEIRASMRDGVLTITVPIKDDELTKKKNSKHKKTTSSVSVEISGGDGNAPARSHAPRGLGRFVCCKA</sequence>
<dbReference type="GO" id="GO:0042542">
    <property type="term" value="P:response to hydrogen peroxide"/>
    <property type="evidence" value="ECO:0000318"/>
    <property type="project" value="GO_Central"/>
</dbReference>
<dbReference type="OrthoDB" id="1431247at2759"/>